<evidence type="ECO:0000313" key="1">
    <source>
        <dbReference type="EMBL" id="MBT1688088.1"/>
    </source>
</evidence>
<dbReference type="EMBL" id="JAHESC010000022">
    <property type="protein sequence ID" value="MBT1688088.1"/>
    <property type="molecule type" value="Genomic_DNA"/>
</dbReference>
<comment type="caution">
    <text evidence="1">The sequence shown here is derived from an EMBL/GenBank/DDBJ whole genome shotgun (WGS) entry which is preliminary data.</text>
</comment>
<sequence>MLIHLYFDKRRDAVGMLEVHLYIQSLIHAVDNFSSAEEGLPGLRYVNQLLYRQGVVFEAFGAREKIIPYTISDEQFYRMAIERAVELEDYENAAILKRALYATQCLE</sequence>
<gene>
    <name evidence="1" type="ORF">KK078_16075</name>
</gene>
<protein>
    <submittedName>
        <fullName evidence="1">Uncharacterized protein</fullName>
    </submittedName>
</protein>
<evidence type="ECO:0000313" key="2">
    <source>
        <dbReference type="Proteomes" id="UP001319180"/>
    </source>
</evidence>
<reference evidence="1 2" key="1">
    <citation type="submission" date="2021-05" db="EMBL/GenBank/DDBJ databases">
        <title>A Polyphasic approach of four new species of the genus Ohtaekwangia: Ohtaekwangia histidinii sp. nov., Ohtaekwangia cretensis sp. nov., Ohtaekwangia indiensis sp. nov., Ohtaekwangia reichenbachii sp. nov. from diverse environment.</title>
        <authorList>
            <person name="Octaviana S."/>
        </authorList>
    </citation>
    <scope>NUCLEOTIDE SEQUENCE [LARGE SCALE GENOMIC DNA]</scope>
    <source>
        <strain evidence="1 2">PWU37</strain>
    </source>
</reference>
<dbReference type="RefSeq" id="WP_254091316.1">
    <property type="nucleotide sequence ID" value="NZ_JAHESC010000022.1"/>
</dbReference>
<name>A0AAP2GJL0_9BACT</name>
<proteinExistence type="predicted"/>
<keyword evidence="2" id="KW-1185">Reference proteome</keyword>
<dbReference type="AlphaFoldDB" id="A0AAP2GJL0"/>
<dbReference type="Proteomes" id="UP001319180">
    <property type="component" value="Unassembled WGS sequence"/>
</dbReference>
<organism evidence="1 2">
    <name type="scientific">Dawidia soli</name>
    <dbReference type="NCBI Taxonomy" id="2782352"/>
    <lineage>
        <taxon>Bacteria</taxon>
        <taxon>Pseudomonadati</taxon>
        <taxon>Bacteroidota</taxon>
        <taxon>Cytophagia</taxon>
        <taxon>Cytophagales</taxon>
        <taxon>Chryseotaleaceae</taxon>
        <taxon>Dawidia</taxon>
    </lineage>
</organism>
<accession>A0AAP2GJL0</accession>